<dbReference type="Proteomes" id="UP000093796">
    <property type="component" value="Unassembled WGS sequence"/>
</dbReference>
<evidence type="ECO:0000313" key="1">
    <source>
        <dbReference type="EMBL" id="OAZ74850.1"/>
    </source>
</evidence>
<sequence length="90" mass="9845">MGYDDRIPVFGCCAGNETLTFCFDEIGFVGHHDPCRGIEHEKFTRHLCKAVAGNHDNGLTDQSKAFLLHHGSRHGKGFSCPYSMGHVGAP</sequence>
<proteinExistence type="predicted"/>
<gene>
    <name evidence="1" type="ORF">SRCM100623_00565</name>
</gene>
<organism evidence="1 2">
    <name type="scientific">Acetobacter pasteurianus</name>
    <name type="common">Acetobacter turbidans</name>
    <dbReference type="NCBI Taxonomy" id="438"/>
    <lineage>
        <taxon>Bacteria</taxon>
        <taxon>Pseudomonadati</taxon>
        <taxon>Pseudomonadota</taxon>
        <taxon>Alphaproteobacteria</taxon>
        <taxon>Acetobacterales</taxon>
        <taxon>Acetobacteraceae</taxon>
        <taxon>Acetobacter</taxon>
    </lineage>
</organism>
<protein>
    <submittedName>
        <fullName evidence="1">Uncharacterized protein</fullName>
    </submittedName>
</protein>
<evidence type="ECO:0000313" key="2">
    <source>
        <dbReference type="Proteomes" id="UP000093796"/>
    </source>
</evidence>
<dbReference type="AlphaFoldDB" id="A0A1A0DIQ1"/>
<accession>A0A1A0DIQ1</accession>
<dbReference type="EMBL" id="LYUD01000049">
    <property type="protein sequence ID" value="OAZ74850.1"/>
    <property type="molecule type" value="Genomic_DNA"/>
</dbReference>
<name>A0A1A0DIQ1_ACEPA</name>
<reference evidence="1 2" key="1">
    <citation type="submission" date="2016-05" db="EMBL/GenBank/DDBJ databases">
        <title>Genome sequencing of Acetobacter pasteurianus strain SRCM100623.</title>
        <authorList>
            <person name="Song Y.R."/>
        </authorList>
    </citation>
    <scope>NUCLEOTIDE SEQUENCE [LARGE SCALE GENOMIC DNA]</scope>
    <source>
        <strain evidence="1 2">SRCM100623</strain>
    </source>
</reference>
<comment type="caution">
    <text evidence="1">The sequence shown here is derived from an EMBL/GenBank/DDBJ whole genome shotgun (WGS) entry which is preliminary data.</text>
</comment>